<name>T1L1M2_TETUR</name>
<dbReference type="Gene3D" id="1.10.10.750">
    <property type="entry name" value="Ypt/Rab-GAP domain of gyp1p, domain 1"/>
    <property type="match status" value="1"/>
</dbReference>
<keyword evidence="5" id="KW-1185">Reference proteome</keyword>
<dbReference type="Gene3D" id="1.10.8.270">
    <property type="entry name" value="putative rabgap domain of human tbc1 domain family member 14 like domains"/>
    <property type="match status" value="1"/>
</dbReference>
<dbReference type="SMART" id="SM00164">
    <property type="entry name" value="TBC"/>
    <property type="match status" value="1"/>
</dbReference>
<dbReference type="FunFam" id="1.10.10.750:FF:000001">
    <property type="entry name" value="TBC1 domain family member 10A"/>
    <property type="match status" value="1"/>
</dbReference>
<gene>
    <name evidence="4" type="primary">107369431</name>
</gene>
<dbReference type="InterPro" id="IPR000195">
    <property type="entry name" value="Rab-GAP-TBC_dom"/>
</dbReference>
<evidence type="ECO:0000256" key="2">
    <source>
        <dbReference type="SAM" id="MobiDB-lite"/>
    </source>
</evidence>
<dbReference type="OMA" id="QFAKSEY"/>
<dbReference type="STRING" id="32264.T1L1M2"/>
<keyword evidence="1" id="KW-0343">GTPase activation</keyword>
<dbReference type="GO" id="GO:0005096">
    <property type="term" value="F:GTPase activator activity"/>
    <property type="evidence" value="ECO:0007669"/>
    <property type="project" value="UniProtKB-KW"/>
</dbReference>
<feature type="region of interest" description="Disordered" evidence="2">
    <location>
        <begin position="146"/>
        <end position="201"/>
    </location>
</feature>
<reference evidence="5" key="1">
    <citation type="submission" date="2011-08" db="EMBL/GenBank/DDBJ databases">
        <authorList>
            <person name="Rombauts S."/>
        </authorList>
    </citation>
    <scope>NUCLEOTIDE SEQUENCE</scope>
    <source>
        <strain evidence="5">London</strain>
    </source>
</reference>
<proteinExistence type="predicted"/>
<dbReference type="KEGG" id="tut:107369431"/>
<dbReference type="GO" id="GO:0005886">
    <property type="term" value="C:plasma membrane"/>
    <property type="evidence" value="ECO:0007669"/>
    <property type="project" value="UniProtKB-ARBA"/>
</dbReference>
<dbReference type="PANTHER" id="PTHR47219">
    <property type="entry name" value="RAB GTPASE-ACTIVATING PROTEIN 1-LIKE"/>
    <property type="match status" value="1"/>
</dbReference>
<dbReference type="EnsemblMetazoa" id="tetur32g00140.1">
    <property type="protein sequence ID" value="tetur32g00140.1"/>
    <property type="gene ID" value="tetur32g00140"/>
</dbReference>
<feature type="domain" description="Rab-GAP TBC" evidence="3">
    <location>
        <begin position="268"/>
        <end position="456"/>
    </location>
</feature>
<dbReference type="InterPro" id="IPR050302">
    <property type="entry name" value="Rab_GAP_TBC_domain"/>
</dbReference>
<sequence>MESYQIRNDRAMTQRSSRGNIGPWRAVAAEAAATAAASGRTSSKSIGMANGGNTLDSNYSDESRLSGKNNSTLSSKIAIKSIPSSTSPQSAAVISTISNQKRSITNLSSSSMYHHHHDHHYSYNNTGYSTNGSISKSSMTAAAAAALEKSTGTNNGAVDTSDEEDDDYSSPVRRTSNYKNNLISASNGSKSKVNDEGPSSSSISATKLDRFGFYINDPQSKGLSDDMNNLSLIEITRKRESKWLHMFSHWDEYIHKKWKKLRTRCRKGIPDSVRGKAWFYLCAGHKQKQRNPELFAKLDGQPGDEKINDEIRKDLNRQFPSHEMFAQENGSGQEDLYRILKAFSVIKPDIGYCQGQAPLASVLLMQMPAEDAFWCLLQICDHYVPGYFSPGLEAIQLHGQMLSSFVKKFHPQIYKLFKKQSIDPVLYMTEWFMCFFSRTLSWPCVLRVWDMFFCEGIVVIFKVALILISSVLGRHEDRVKCVSAYETLFALKNIPSKYLTEEFLIERVINMDLSEKDLQKEHKEQSLKRKKEKERSTQQRSKSNLTKGPSVSSGTSILSPSSANKGSISRKSRSKSDFDSR</sequence>
<protein>
    <recommendedName>
        <fullName evidence="3">Rab-GAP TBC domain-containing protein</fullName>
    </recommendedName>
</protein>
<evidence type="ECO:0000313" key="4">
    <source>
        <dbReference type="EnsemblMetazoa" id="tetur32g00140.1"/>
    </source>
</evidence>
<dbReference type="SUPFAM" id="SSF47923">
    <property type="entry name" value="Ypt/Rab-GAP domain of gyp1p"/>
    <property type="match status" value="2"/>
</dbReference>
<dbReference type="AlphaFoldDB" id="T1L1M2"/>
<reference evidence="4" key="2">
    <citation type="submission" date="2015-06" db="UniProtKB">
        <authorList>
            <consortium name="EnsemblMetazoa"/>
        </authorList>
    </citation>
    <scope>IDENTIFICATION</scope>
</reference>
<feature type="compositionally biased region" description="Polar residues" evidence="2">
    <location>
        <begin position="538"/>
        <end position="566"/>
    </location>
</feature>
<evidence type="ECO:0000313" key="5">
    <source>
        <dbReference type="Proteomes" id="UP000015104"/>
    </source>
</evidence>
<feature type="compositionally biased region" description="Polar residues" evidence="2">
    <location>
        <begin position="39"/>
        <end position="69"/>
    </location>
</feature>
<dbReference type="Gene3D" id="1.10.472.80">
    <property type="entry name" value="Ypt/Rab-GAP domain of gyp1p, domain 3"/>
    <property type="match status" value="1"/>
</dbReference>
<dbReference type="HOGENOM" id="CLU_1549622_0_0_1"/>
<feature type="compositionally biased region" description="Basic and acidic residues" evidence="2">
    <location>
        <begin position="520"/>
        <end position="537"/>
    </location>
</feature>
<dbReference type="OrthoDB" id="159449at2759"/>
<feature type="region of interest" description="Disordered" evidence="2">
    <location>
        <begin position="520"/>
        <end position="581"/>
    </location>
</feature>
<organism evidence="4 5">
    <name type="scientific">Tetranychus urticae</name>
    <name type="common">Two-spotted spider mite</name>
    <dbReference type="NCBI Taxonomy" id="32264"/>
    <lineage>
        <taxon>Eukaryota</taxon>
        <taxon>Metazoa</taxon>
        <taxon>Ecdysozoa</taxon>
        <taxon>Arthropoda</taxon>
        <taxon>Chelicerata</taxon>
        <taxon>Arachnida</taxon>
        <taxon>Acari</taxon>
        <taxon>Acariformes</taxon>
        <taxon>Trombidiformes</taxon>
        <taxon>Prostigmata</taxon>
        <taxon>Eleutherengona</taxon>
        <taxon>Raphignathae</taxon>
        <taxon>Tetranychoidea</taxon>
        <taxon>Tetranychidae</taxon>
        <taxon>Tetranychus</taxon>
    </lineage>
</organism>
<dbReference type="eggNOG" id="KOG2221">
    <property type="taxonomic scope" value="Eukaryota"/>
</dbReference>
<dbReference type="FunFam" id="1.10.8.270:FF:000007">
    <property type="entry name" value="TBC1 domain family member 10A"/>
    <property type="match status" value="1"/>
</dbReference>
<evidence type="ECO:0000259" key="3">
    <source>
        <dbReference type="PROSITE" id="PS50086"/>
    </source>
</evidence>
<dbReference type="PROSITE" id="PS50086">
    <property type="entry name" value="TBC_RABGAP"/>
    <property type="match status" value="1"/>
</dbReference>
<dbReference type="InterPro" id="IPR035969">
    <property type="entry name" value="Rab-GAP_TBC_sf"/>
</dbReference>
<dbReference type="Pfam" id="PF00566">
    <property type="entry name" value="RabGAP-TBC"/>
    <property type="match status" value="1"/>
</dbReference>
<feature type="region of interest" description="Disordered" evidence="2">
    <location>
        <begin position="36"/>
        <end position="69"/>
    </location>
</feature>
<accession>T1L1M2</accession>
<evidence type="ECO:0000256" key="1">
    <source>
        <dbReference type="ARBA" id="ARBA00022468"/>
    </source>
</evidence>
<dbReference type="PANTHER" id="PTHR47219:SF4">
    <property type="entry name" value="TBC1 DOMAIN FAMILY MEMBER 10A"/>
    <property type="match status" value="1"/>
</dbReference>
<dbReference type="Proteomes" id="UP000015104">
    <property type="component" value="Unassembled WGS sequence"/>
</dbReference>
<dbReference type="EMBL" id="CAEY01000920">
    <property type="status" value="NOT_ANNOTATED_CDS"/>
    <property type="molecule type" value="Genomic_DNA"/>
</dbReference>
<dbReference type="FunFam" id="1.10.472.80:FF:000008">
    <property type="entry name" value="TBC1 domain family member 10A"/>
    <property type="match status" value="1"/>
</dbReference>
<feature type="compositionally biased region" description="Polar residues" evidence="2">
    <location>
        <begin position="172"/>
        <end position="201"/>
    </location>
</feature>
<dbReference type="GO" id="GO:0031267">
    <property type="term" value="F:small GTPase binding"/>
    <property type="evidence" value="ECO:0007669"/>
    <property type="project" value="TreeGrafter"/>
</dbReference>